<sequence>RGGGGDTLIKTYEVRLDLLSGAIRKVGVACPELDLVVDDGFSDTESVGDDMANLVDMSPTAAATCLDGPPEHEQDDEHHLTYFDKQDSMLLDEIVV</sequence>
<dbReference type="Proteomes" id="UP000265716">
    <property type="component" value="Unassembled WGS sequence"/>
</dbReference>
<feature type="non-terminal residue" evidence="1">
    <location>
        <position position="1"/>
    </location>
</feature>
<reference evidence="1 2" key="1">
    <citation type="submission" date="2018-08" db="EMBL/GenBank/DDBJ databases">
        <title>Aphanomyces genome sequencing and annotation.</title>
        <authorList>
            <person name="Minardi D."/>
            <person name="Oidtmann B."/>
            <person name="Van Der Giezen M."/>
            <person name="Studholme D.J."/>
        </authorList>
    </citation>
    <scope>NUCLEOTIDE SEQUENCE [LARGE SCALE GENOMIC DNA]</scope>
    <source>
        <strain evidence="1 2">SA</strain>
    </source>
</reference>
<protein>
    <submittedName>
        <fullName evidence="1">Uncharacterized protein</fullName>
    </submittedName>
</protein>
<proteinExistence type="predicted"/>
<comment type="caution">
    <text evidence="1">The sequence shown here is derived from an EMBL/GenBank/DDBJ whole genome shotgun (WGS) entry which is preliminary data.</text>
</comment>
<dbReference type="EMBL" id="QUTC01001288">
    <property type="protein sequence ID" value="RHY77024.1"/>
    <property type="molecule type" value="Genomic_DNA"/>
</dbReference>
<evidence type="ECO:0000313" key="2">
    <source>
        <dbReference type="Proteomes" id="UP000265716"/>
    </source>
</evidence>
<gene>
    <name evidence="1" type="ORF">DYB38_014130</name>
</gene>
<dbReference type="VEuPathDB" id="FungiDB:H257_15361"/>
<evidence type="ECO:0000313" key="1">
    <source>
        <dbReference type="EMBL" id="RHY77024.1"/>
    </source>
</evidence>
<accession>A0A397E646</accession>
<dbReference type="AlphaFoldDB" id="A0A397E646"/>
<organism evidence="1 2">
    <name type="scientific">Aphanomyces astaci</name>
    <name type="common">Crayfish plague agent</name>
    <dbReference type="NCBI Taxonomy" id="112090"/>
    <lineage>
        <taxon>Eukaryota</taxon>
        <taxon>Sar</taxon>
        <taxon>Stramenopiles</taxon>
        <taxon>Oomycota</taxon>
        <taxon>Saprolegniomycetes</taxon>
        <taxon>Saprolegniales</taxon>
        <taxon>Verrucalvaceae</taxon>
        <taxon>Aphanomyces</taxon>
    </lineage>
</organism>
<name>A0A397E646_APHAT</name>